<accession>A0A835J0R6</accession>
<protein>
    <submittedName>
        <fullName evidence="1">Uncharacterized protein</fullName>
    </submittedName>
</protein>
<sequence>MDPNAQEQRYVDAVNGMVRTTASFRLSPINANHPYLSLSNSSPAEITSPESNTVDSVTHERMAIMLVETQCLESIALQVYAM</sequence>
<reference evidence="1 2" key="1">
    <citation type="submission" date="2020-10" db="EMBL/GenBank/DDBJ databases">
        <title>Plant Genome Project.</title>
        <authorList>
            <person name="Zhang R.-G."/>
        </authorList>
    </citation>
    <scope>NUCLEOTIDE SEQUENCE [LARGE SCALE GENOMIC DNA]</scope>
    <source>
        <strain evidence="1">FAFU-HL-1</strain>
        <tissue evidence="1">Leaf</tissue>
    </source>
</reference>
<dbReference type="EMBL" id="JADGMS010000022">
    <property type="protein sequence ID" value="KAF9660663.1"/>
    <property type="molecule type" value="Genomic_DNA"/>
</dbReference>
<keyword evidence="2" id="KW-1185">Reference proteome</keyword>
<evidence type="ECO:0000313" key="1">
    <source>
        <dbReference type="EMBL" id="KAF9660663.1"/>
    </source>
</evidence>
<evidence type="ECO:0000313" key="2">
    <source>
        <dbReference type="Proteomes" id="UP000657918"/>
    </source>
</evidence>
<comment type="caution">
    <text evidence="1">The sequence shown here is derived from an EMBL/GenBank/DDBJ whole genome shotgun (WGS) entry which is preliminary data.</text>
</comment>
<organism evidence="1 2">
    <name type="scientific">Salix dunnii</name>
    <dbReference type="NCBI Taxonomy" id="1413687"/>
    <lineage>
        <taxon>Eukaryota</taxon>
        <taxon>Viridiplantae</taxon>
        <taxon>Streptophyta</taxon>
        <taxon>Embryophyta</taxon>
        <taxon>Tracheophyta</taxon>
        <taxon>Spermatophyta</taxon>
        <taxon>Magnoliopsida</taxon>
        <taxon>eudicotyledons</taxon>
        <taxon>Gunneridae</taxon>
        <taxon>Pentapetalae</taxon>
        <taxon>rosids</taxon>
        <taxon>fabids</taxon>
        <taxon>Malpighiales</taxon>
        <taxon>Salicaceae</taxon>
        <taxon>Saliceae</taxon>
        <taxon>Salix</taxon>
    </lineage>
</organism>
<name>A0A835J0R6_9ROSI</name>
<dbReference type="AlphaFoldDB" id="A0A835J0R6"/>
<gene>
    <name evidence="1" type="ORF">SADUNF_SadunfUnG0002300</name>
</gene>
<proteinExistence type="predicted"/>
<dbReference type="Proteomes" id="UP000657918">
    <property type="component" value="Unassembled WGS sequence"/>
</dbReference>